<dbReference type="EC" id="3.1.-.-" evidence="8"/>
<dbReference type="STRING" id="1867952.MTBPR1_20163"/>
<gene>
    <name evidence="8 10" type="primary">vapC</name>
    <name evidence="10" type="ORF">MTBPR1_20163</name>
</gene>
<evidence type="ECO:0000256" key="1">
    <source>
        <dbReference type="ARBA" id="ARBA00001946"/>
    </source>
</evidence>
<keyword evidence="4 8" id="KW-0479">Metal-binding</keyword>
<dbReference type="InterPro" id="IPR022907">
    <property type="entry name" value="VapC_family"/>
</dbReference>
<dbReference type="Gene3D" id="3.40.50.1010">
    <property type="entry name" value="5'-nuclease"/>
    <property type="match status" value="1"/>
</dbReference>
<evidence type="ECO:0000256" key="8">
    <source>
        <dbReference type="HAMAP-Rule" id="MF_00265"/>
    </source>
</evidence>
<sequence length="133" mass="15334">MLRYMLDTNICIFVIKNRPQHMRAVFNEQAHHMCVSSITIAELMYGAEKSQQKEKNIRVVEDFAARLDIVDFDEEAATHYGEIRSTLEKKGTPIGPYDLMLAGHARSKGLVMVTNNMREFSRVEGLRLEDWSQ</sequence>
<dbReference type="NCBIfam" id="NF010285">
    <property type="entry name" value="PRK13725.1"/>
    <property type="match status" value="1"/>
</dbReference>
<comment type="similarity">
    <text evidence="7 8">Belongs to the PINc/VapC protein family.</text>
</comment>
<dbReference type="HAMAP" id="MF_00265">
    <property type="entry name" value="VapC_Nob1"/>
    <property type="match status" value="1"/>
</dbReference>
<accession>A0A1C3RGC7</accession>
<dbReference type="RefSeq" id="WP_069186987.1">
    <property type="nucleotide sequence ID" value="NZ_FLYE01000012.1"/>
</dbReference>
<evidence type="ECO:0000256" key="6">
    <source>
        <dbReference type="ARBA" id="ARBA00022842"/>
    </source>
</evidence>
<dbReference type="SUPFAM" id="SSF88723">
    <property type="entry name" value="PIN domain-like"/>
    <property type="match status" value="1"/>
</dbReference>
<evidence type="ECO:0000256" key="4">
    <source>
        <dbReference type="ARBA" id="ARBA00022723"/>
    </source>
</evidence>
<name>A0A1C3RGC7_9PROT</name>
<dbReference type="Pfam" id="PF01850">
    <property type="entry name" value="PIN"/>
    <property type="match status" value="1"/>
</dbReference>
<dbReference type="InterPro" id="IPR050556">
    <property type="entry name" value="Type_II_TA_system_RNase"/>
</dbReference>
<evidence type="ECO:0000259" key="9">
    <source>
        <dbReference type="Pfam" id="PF01850"/>
    </source>
</evidence>
<organism evidence="10 11">
    <name type="scientific">Candidatus Terasakiella magnetica</name>
    <dbReference type="NCBI Taxonomy" id="1867952"/>
    <lineage>
        <taxon>Bacteria</taxon>
        <taxon>Pseudomonadati</taxon>
        <taxon>Pseudomonadota</taxon>
        <taxon>Alphaproteobacteria</taxon>
        <taxon>Rhodospirillales</taxon>
        <taxon>Terasakiellaceae</taxon>
        <taxon>Terasakiella</taxon>
    </lineage>
</organism>
<dbReference type="CDD" id="cd18745">
    <property type="entry name" value="PIN_VapC4-5_FitB-like"/>
    <property type="match status" value="1"/>
</dbReference>
<comment type="function">
    <text evidence="8">Toxic component of a toxin-antitoxin (TA) system. An RNase.</text>
</comment>
<dbReference type="AlphaFoldDB" id="A0A1C3RGC7"/>
<dbReference type="EMBL" id="FLYE01000012">
    <property type="protein sequence ID" value="SCA56315.1"/>
    <property type="molecule type" value="Genomic_DNA"/>
</dbReference>
<keyword evidence="10" id="KW-0255">Endonuclease</keyword>
<dbReference type="PANTHER" id="PTHR33653:SF1">
    <property type="entry name" value="RIBONUCLEASE VAPC2"/>
    <property type="match status" value="1"/>
</dbReference>
<keyword evidence="5 8" id="KW-0378">Hydrolase</keyword>
<dbReference type="PANTHER" id="PTHR33653">
    <property type="entry name" value="RIBONUCLEASE VAPC2"/>
    <property type="match status" value="1"/>
</dbReference>
<dbReference type="GO" id="GO:0090729">
    <property type="term" value="F:toxin activity"/>
    <property type="evidence" value="ECO:0007669"/>
    <property type="project" value="UniProtKB-KW"/>
</dbReference>
<comment type="cofactor">
    <cofactor evidence="1 8">
        <name>Mg(2+)</name>
        <dbReference type="ChEBI" id="CHEBI:18420"/>
    </cofactor>
</comment>
<evidence type="ECO:0000256" key="3">
    <source>
        <dbReference type="ARBA" id="ARBA00022722"/>
    </source>
</evidence>
<evidence type="ECO:0000256" key="5">
    <source>
        <dbReference type="ARBA" id="ARBA00022801"/>
    </source>
</evidence>
<keyword evidence="2 8" id="KW-1277">Toxin-antitoxin system</keyword>
<keyword evidence="11" id="KW-1185">Reference proteome</keyword>
<dbReference type="GO" id="GO:0004540">
    <property type="term" value="F:RNA nuclease activity"/>
    <property type="evidence" value="ECO:0007669"/>
    <property type="project" value="InterPro"/>
</dbReference>
<dbReference type="GO" id="GO:0000287">
    <property type="term" value="F:magnesium ion binding"/>
    <property type="evidence" value="ECO:0007669"/>
    <property type="project" value="UniProtKB-UniRule"/>
</dbReference>
<keyword evidence="3 8" id="KW-0540">Nuclease</keyword>
<evidence type="ECO:0000313" key="10">
    <source>
        <dbReference type="EMBL" id="SCA56315.1"/>
    </source>
</evidence>
<evidence type="ECO:0000256" key="7">
    <source>
        <dbReference type="ARBA" id="ARBA00038093"/>
    </source>
</evidence>
<dbReference type="InterPro" id="IPR029060">
    <property type="entry name" value="PIN-like_dom_sf"/>
</dbReference>
<feature type="binding site" evidence="8">
    <location>
        <position position="7"/>
    </location>
    <ligand>
        <name>Mg(2+)</name>
        <dbReference type="ChEBI" id="CHEBI:18420"/>
    </ligand>
</feature>
<keyword evidence="8" id="KW-0800">Toxin</keyword>
<dbReference type="OrthoDB" id="5458135at2"/>
<dbReference type="InterPro" id="IPR002716">
    <property type="entry name" value="PIN_dom"/>
</dbReference>
<protein>
    <recommendedName>
        <fullName evidence="8">Ribonuclease VapC</fullName>
        <shortName evidence="8">RNase VapC</shortName>
        <ecNumber evidence="8">3.1.-.-</ecNumber>
    </recommendedName>
    <alternativeName>
        <fullName evidence="8">Toxin VapC</fullName>
    </alternativeName>
</protein>
<evidence type="ECO:0000313" key="11">
    <source>
        <dbReference type="Proteomes" id="UP000231658"/>
    </source>
</evidence>
<dbReference type="GO" id="GO:0016787">
    <property type="term" value="F:hydrolase activity"/>
    <property type="evidence" value="ECO:0007669"/>
    <property type="project" value="UniProtKB-KW"/>
</dbReference>
<keyword evidence="6 8" id="KW-0460">Magnesium</keyword>
<dbReference type="Proteomes" id="UP000231658">
    <property type="component" value="Unassembled WGS sequence"/>
</dbReference>
<proteinExistence type="inferred from homology"/>
<dbReference type="GO" id="GO:0004519">
    <property type="term" value="F:endonuclease activity"/>
    <property type="evidence" value="ECO:0007669"/>
    <property type="project" value="UniProtKB-KW"/>
</dbReference>
<evidence type="ECO:0000256" key="2">
    <source>
        <dbReference type="ARBA" id="ARBA00022649"/>
    </source>
</evidence>
<feature type="binding site" evidence="8">
    <location>
        <position position="98"/>
    </location>
    <ligand>
        <name>Mg(2+)</name>
        <dbReference type="ChEBI" id="CHEBI:18420"/>
    </ligand>
</feature>
<feature type="domain" description="PIN" evidence="9">
    <location>
        <begin position="4"/>
        <end position="125"/>
    </location>
</feature>
<reference evidence="10 11" key="1">
    <citation type="submission" date="2016-07" db="EMBL/GenBank/DDBJ databases">
        <authorList>
            <person name="Lefevre C.T."/>
        </authorList>
    </citation>
    <scope>NUCLEOTIDE SEQUENCE [LARGE SCALE GENOMIC DNA]</scope>
    <source>
        <strain evidence="10">PR1</strain>
    </source>
</reference>